<protein>
    <submittedName>
        <fullName evidence="1">Uncharacterized protein</fullName>
    </submittedName>
</protein>
<proteinExistence type="predicted"/>
<evidence type="ECO:0000313" key="1">
    <source>
        <dbReference type="EMBL" id="KAI3365989.1"/>
    </source>
</evidence>
<evidence type="ECO:0000313" key="2">
    <source>
        <dbReference type="Proteomes" id="UP000831701"/>
    </source>
</evidence>
<keyword evidence="2" id="KW-1185">Reference proteome</keyword>
<name>A0ACB8WDW0_9TELE</name>
<accession>A0ACB8WDW0</accession>
<organism evidence="1 2">
    <name type="scientific">Scortum barcoo</name>
    <name type="common">barcoo grunter</name>
    <dbReference type="NCBI Taxonomy" id="214431"/>
    <lineage>
        <taxon>Eukaryota</taxon>
        <taxon>Metazoa</taxon>
        <taxon>Chordata</taxon>
        <taxon>Craniata</taxon>
        <taxon>Vertebrata</taxon>
        <taxon>Euteleostomi</taxon>
        <taxon>Actinopterygii</taxon>
        <taxon>Neopterygii</taxon>
        <taxon>Teleostei</taxon>
        <taxon>Neoteleostei</taxon>
        <taxon>Acanthomorphata</taxon>
        <taxon>Eupercaria</taxon>
        <taxon>Centrarchiformes</taxon>
        <taxon>Terapontoidei</taxon>
        <taxon>Terapontidae</taxon>
        <taxon>Scortum</taxon>
    </lineage>
</organism>
<dbReference type="Proteomes" id="UP000831701">
    <property type="component" value="Chromosome 11"/>
</dbReference>
<sequence length="130" mass="14814">MAEEQCPKILKGEYNLNRHGMLLVLVVVSAGLVAVVAAWMMKLLAQHAWFTYRLSCFSKPPAHSWLFGHLGQMQSTEEGLLQVDELVRTYTHSCSWFLGPFYHLVRLFHPDYVKPLLMAPASITVKDELI</sequence>
<reference evidence="1" key="1">
    <citation type="submission" date="2022-04" db="EMBL/GenBank/DDBJ databases">
        <title>Jade perch genome.</title>
        <authorList>
            <person name="Chao B."/>
        </authorList>
    </citation>
    <scope>NUCLEOTIDE SEQUENCE</scope>
    <source>
        <strain evidence="1">CB-2022</strain>
    </source>
</reference>
<dbReference type="EMBL" id="CM041541">
    <property type="protein sequence ID" value="KAI3365989.1"/>
    <property type="molecule type" value="Genomic_DNA"/>
</dbReference>
<comment type="caution">
    <text evidence="1">The sequence shown here is derived from an EMBL/GenBank/DDBJ whole genome shotgun (WGS) entry which is preliminary data.</text>
</comment>
<gene>
    <name evidence="1" type="ORF">L3Q82_009819</name>
</gene>